<name>A0AA46I691_9FUSO</name>
<dbReference type="GO" id="GO:0016020">
    <property type="term" value="C:membrane"/>
    <property type="evidence" value="ECO:0007669"/>
    <property type="project" value="InterPro"/>
</dbReference>
<keyword evidence="3" id="KW-1185">Reference proteome</keyword>
<organism evidence="2 3">
    <name type="scientific">Hypnocyclicus thermotrophus</name>
    <dbReference type="NCBI Taxonomy" id="1627895"/>
    <lineage>
        <taxon>Bacteria</taxon>
        <taxon>Fusobacteriati</taxon>
        <taxon>Fusobacteriota</taxon>
        <taxon>Fusobacteriia</taxon>
        <taxon>Fusobacteriales</taxon>
        <taxon>Fusobacteriaceae</taxon>
        <taxon>Hypnocyclicus</taxon>
    </lineage>
</organism>
<dbReference type="RefSeq" id="WP_134112556.1">
    <property type="nucleotide sequence ID" value="NZ_SOBG01000002.1"/>
</dbReference>
<feature type="domain" description="FMN-binding" evidence="1">
    <location>
        <begin position="38"/>
        <end position="124"/>
    </location>
</feature>
<evidence type="ECO:0000313" key="2">
    <source>
        <dbReference type="EMBL" id="TDT71969.1"/>
    </source>
</evidence>
<dbReference type="Gene3D" id="3.90.1010.20">
    <property type="match status" value="1"/>
</dbReference>
<dbReference type="PROSITE" id="PS51257">
    <property type="entry name" value="PROKAR_LIPOPROTEIN"/>
    <property type="match status" value="1"/>
</dbReference>
<reference evidence="2 3" key="1">
    <citation type="submission" date="2019-03" db="EMBL/GenBank/DDBJ databases">
        <title>Genomic Encyclopedia of Type Strains, Phase IV (KMG-IV): sequencing the most valuable type-strain genomes for metagenomic binning, comparative biology and taxonomic classification.</title>
        <authorList>
            <person name="Goeker M."/>
        </authorList>
    </citation>
    <scope>NUCLEOTIDE SEQUENCE [LARGE SCALE GENOMIC DNA]</scope>
    <source>
        <strain evidence="2 3">DSM 100055</strain>
    </source>
</reference>
<accession>A0AA46I691</accession>
<dbReference type="EMBL" id="SOBG01000002">
    <property type="protein sequence ID" value="TDT71969.1"/>
    <property type="molecule type" value="Genomic_DNA"/>
</dbReference>
<dbReference type="InterPro" id="IPR007329">
    <property type="entry name" value="FMN-bd"/>
</dbReference>
<proteinExistence type="predicted"/>
<dbReference type="AlphaFoldDB" id="A0AA46I691"/>
<sequence length="138" mass="16335">MKKLFMYIFSLMIFISCGKYQNGEYYVIQKKDYKGWKTFLKIEVKNNKIFNVEFNKINKENKLVTENEEYNKKMKEKSGIDTIEYTKILEENFLKSNGNINQIDIIAGATHSVVEFKKMSKFLLKKIKSGKIGKYEID</sequence>
<dbReference type="GO" id="GO:0010181">
    <property type="term" value="F:FMN binding"/>
    <property type="evidence" value="ECO:0007669"/>
    <property type="project" value="InterPro"/>
</dbReference>
<keyword evidence="2" id="KW-0449">Lipoprotein</keyword>
<gene>
    <name evidence="2" type="ORF">EV215_0662</name>
</gene>
<evidence type="ECO:0000259" key="1">
    <source>
        <dbReference type="Pfam" id="PF04205"/>
    </source>
</evidence>
<evidence type="ECO:0000313" key="3">
    <source>
        <dbReference type="Proteomes" id="UP000294678"/>
    </source>
</evidence>
<protein>
    <submittedName>
        <fullName evidence="2">Major membrane immunogen (Membrane-anchored lipoprotein)</fullName>
    </submittedName>
</protein>
<dbReference type="Pfam" id="PF04205">
    <property type="entry name" value="FMN_bind"/>
    <property type="match status" value="1"/>
</dbReference>
<dbReference type="Proteomes" id="UP000294678">
    <property type="component" value="Unassembled WGS sequence"/>
</dbReference>
<comment type="caution">
    <text evidence="2">The sequence shown here is derived from an EMBL/GenBank/DDBJ whole genome shotgun (WGS) entry which is preliminary data.</text>
</comment>